<organism evidence="5 6">
    <name type="scientific">Microbacterium horticulturae</name>
    <dbReference type="NCBI Taxonomy" id="3028316"/>
    <lineage>
        <taxon>Bacteria</taxon>
        <taxon>Bacillati</taxon>
        <taxon>Actinomycetota</taxon>
        <taxon>Actinomycetes</taxon>
        <taxon>Micrococcales</taxon>
        <taxon>Microbacteriaceae</taxon>
        <taxon>Microbacterium</taxon>
    </lineage>
</organism>
<evidence type="ECO:0000259" key="4">
    <source>
        <dbReference type="PROSITE" id="PS01124"/>
    </source>
</evidence>
<dbReference type="EMBL" id="CP119108">
    <property type="protein sequence ID" value="WEG07618.1"/>
    <property type="molecule type" value="Genomic_DNA"/>
</dbReference>
<dbReference type="Gene3D" id="1.10.10.60">
    <property type="entry name" value="Homeodomain-like"/>
    <property type="match status" value="1"/>
</dbReference>
<gene>
    <name evidence="5" type="ORF">PU630_10145</name>
</gene>
<dbReference type="Pfam" id="PF20240">
    <property type="entry name" value="DUF6597"/>
    <property type="match status" value="1"/>
</dbReference>
<dbReference type="InterPro" id="IPR050204">
    <property type="entry name" value="AraC_XylS_family_regulators"/>
</dbReference>
<dbReference type="PROSITE" id="PS01124">
    <property type="entry name" value="HTH_ARAC_FAMILY_2"/>
    <property type="match status" value="1"/>
</dbReference>
<dbReference type="SMART" id="SM00342">
    <property type="entry name" value="HTH_ARAC"/>
    <property type="match status" value="1"/>
</dbReference>
<evidence type="ECO:0000313" key="6">
    <source>
        <dbReference type="Proteomes" id="UP001214553"/>
    </source>
</evidence>
<dbReference type="InterPro" id="IPR018062">
    <property type="entry name" value="HTH_AraC-typ_CS"/>
</dbReference>
<dbReference type="InterPro" id="IPR018060">
    <property type="entry name" value="HTH_AraC"/>
</dbReference>
<accession>A0ABY8BYF2</accession>
<evidence type="ECO:0000313" key="5">
    <source>
        <dbReference type="EMBL" id="WEG07618.1"/>
    </source>
</evidence>
<sequence length="258" mass="28186">MGPEVPLDRTRGVLRPDELPRFTRAEPVGAASELVEWYWVPEWDLPPGVPSCQSVLSYPAANLVIDVEEVTLHGATTRLSHRTLIDSGWAVGALLRPAGFAGLAADTAELVDSERRIGAIDLRTRVARAMRGGLIAEATGIVGHWLVDRIGAPTPEMRLANEMARLLMTDATVLRVEDAAARLNVSVRTLQRLAHRTVGLPPAAMTRRRRLQEAAQRVREHPDEPLSAIAAQLGYTDQAHLANDFRNVLGFTASSYRG</sequence>
<dbReference type="PANTHER" id="PTHR46796">
    <property type="entry name" value="HTH-TYPE TRANSCRIPTIONAL ACTIVATOR RHAS-RELATED"/>
    <property type="match status" value="1"/>
</dbReference>
<dbReference type="RefSeq" id="WP_275276956.1">
    <property type="nucleotide sequence ID" value="NZ_CP119108.1"/>
</dbReference>
<reference evidence="5 6" key="1">
    <citation type="submission" date="2023-03" db="EMBL/GenBank/DDBJ databases">
        <title>Genome sequence of Microbacterium sp. KACC 23027.</title>
        <authorList>
            <person name="Kim S."/>
            <person name="Heo J."/>
            <person name="Kwon S.-W."/>
        </authorList>
    </citation>
    <scope>NUCLEOTIDE SEQUENCE [LARGE SCALE GENOMIC DNA]</scope>
    <source>
        <strain evidence="5 6">KACC 23027</strain>
    </source>
</reference>
<keyword evidence="6" id="KW-1185">Reference proteome</keyword>
<dbReference type="Proteomes" id="UP001214553">
    <property type="component" value="Chromosome"/>
</dbReference>
<name>A0ABY8BYF2_9MICO</name>
<dbReference type="InterPro" id="IPR046532">
    <property type="entry name" value="DUF6597"/>
</dbReference>
<proteinExistence type="predicted"/>
<keyword evidence="1" id="KW-0805">Transcription regulation</keyword>
<dbReference type="Pfam" id="PF12833">
    <property type="entry name" value="HTH_18"/>
    <property type="match status" value="1"/>
</dbReference>
<feature type="domain" description="HTH araC/xylS-type" evidence="4">
    <location>
        <begin position="157"/>
        <end position="258"/>
    </location>
</feature>
<evidence type="ECO:0000256" key="2">
    <source>
        <dbReference type="ARBA" id="ARBA00023125"/>
    </source>
</evidence>
<keyword evidence="3" id="KW-0804">Transcription</keyword>
<evidence type="ECO:0000256" key="1">
    <source>
        <dbReference type="ARBA" id="ARBA00023015"/>
    </source>
</evidence>
<dbReference type="PROSITE" id="PS00041">
    <property type="entry name" value="HTH_ARAC_FAMILY_1"/>
    <property type="match status" value="1"/>
</dbReference>
<keyword evidence="2" id="KW-0238">DNA-binding</keyword>
<evidence type="ECO:0000256" key="3">
    <source>
        <dbReference type="ARBA" id="ARBA00023163"/>
    </source>
</evidence>
<dbReference type="SUPFAM" id="SSF46689">
    <property type="entry name" value="Homeodomain-like"/>
    <property type="match status" value="1"/>
</dbReference>
<dbReference type="InterPro" id="IPR009057">
    <property type="entry name" value="Homeodomain-like_sf"/>
</dbReference>
<protein>
    <submittedName>
        <fullName evidence="5">Helix-turn-helix transcriptional regulator</fullName>
    </submittedName>
</protein>